<reference evidence="1 2" key="1">
    <citation type="submission" date="2019-01" db="EMBL/GenBank/DDBJ databases">
        <title>Genomes sequencing and comparative genomics of infectious freshwater microsporidia, Cucumispora dikerogammari and Thelohania contejeani.</title>
        <authorList>
            <person name="Cormier A."/>
            <person name="Giraud I."/>
            <person name="Wattier R."/>
            <person name="Teixeira M."/>
            <person name="Grandjean F."/>
            <person name="Rigaud T."/>
            <person name="Cordaux R."/>
        </authorList>
    </citation>
    <scope>NUCLEOTIDE SEQUENCE [LARGE SCALE GENOMIC DNA]</scope>
    <source>
        <strain evidence="1">T1</strain>
        <tissue evidence="1">Spores</tissue>
    </source>
</reference>
<dbReference type="EMBL" id="SBIQ01000069">
    <property type="protein sequence ID" value="KAF7683610.1"/>
    <property type="molecule type" value="Genomic_DNA"/>
</dbReference>
<keyword evidence="2" id="KW-1185">Reference proteome</keyword>
<evidence type="ECO:0000313" key="2">
    <source>
        <dbReference type="Proteomes" id="UP001516464"/>
    </source>
</evidence>
<protein>
    <submittedName>
        <fullName evidence="1">Uncharacterized protein</fullName>
    </submittedName>
</protein>
<evidence type="ECO:0000313" key="1">
    <source>
        <dbReference type="EMBL" id="KAF7683610.1"/>
    </source>
</evidence>
<dbReference type="Proteomes" id="UP001516464">
    <property type="component" value="Unassembled WGS sequence"/>
</dbReference>
<name>A0ABQ7HZN1_9MICR</name>
<organism evidence="1 2">
    <name type="scientific">Astathelohania contejeani</name>
    <dbReference type="NCBI Taxonomy" id="164912"/>
    <lineage>
        <taxon>Eukaryota</taxon>
        <taxon>Fungi</taxon>
        <taxon>Fungi incertae sedis</taxon>
        <taxon>Microsporidia</taxon>
        <taxon>Astathelohaniidae</taxon>
        <taxon>Astathelohania</taxon>
    </lineage>
</organism>
<gene>
    <name evidence="1" type="ORF">TCON_1182</name>
</gene>
<proteinExistence type="predicted"/>
<comment type="caution">
    <text evidence="1">The sequence shown here is derived from an EMBL/GenBank/DDBJ whole genome shotgun (WGS) entry which is preliminary data.</text>
</comment>
<sequence>MLYIGANPNKIITTNEKITKKEIRCCLEPTFSILVYANSTAVYNNMTHKVCFVVPVHYPSFIRAFNKKIPLSESVNKFFIFKDEKLRKELEHYVQEIKDENIITLEYLDI</sequence>
<accession>A0ABQ7HZN1</accession>